<evidence type="ECO:0000313" key="3">
    <source>
        <dbReference type="EMBL" id="OIQ67711.1"/>
    </source>
</evidence>
<dbReference type="PROSITE" id="PS01031">
    <property type="entry name" value="SHSP"/>
    <property type="match status" value="1"/>
</dbReference>
<accession>A0A1J5PIZ1</accession>
<protein>
    <submittedName>
        <fullName evidence="3">Spore protein SP21</fullName>
    </submittedName>
</protein>
<sequence>MAEAASKVPVKAEQKAPERATAMQAWRPFDSLRREVNQLFEDFDRGSWMSPFSRSIFDIEPLWRREVAWGAAPSVDIVEKDNAYEVTAELPGMDEKNVEVKLANGGLTIKGEKREEKEEKKKDYYLHERQFGSFERCFAIPEGVETDKIEASFKKGILTVTLPKKPEAQKPEKKIEIKAA</sequence>
<dbReference type="InterPro" id="IPR008978">
    <property type="entry name" value="HSP20-like_chaperone"/>
</dbReference>
<dbReference type="Pfam" id="PF00011">
    <property type="entry name" value="HSP20"/>
    <property type="match status" value="1"/>
</dbReference>
<dbReference type="CDD" id="cd06464">
    <property type="entry name" value="ACD_sHsps-like"/>
    <property type="match status" value="1"/>
</dbReference>
<dbReference type="SUPFAM" id="SSF49764">
    <property type="entry name" value="HSP20-like chaperones"/>
    <property type="match status" value="1"/>
</dbReference>
<feature type="domain" description="SHSP" evidence="2">
    <location>
        <begin position="66"/>
        <end position="180"/>
    </location>
</feature>
<dbReference type="EMBL" id="MLJW01005753">
    <property type="protein sequence ID" value="OIQ67711.1"/>
    <property type="molecule type" value="Genomic_DNA"/>
</dbReference>
<evidence type="ECO:0000256" key="1">
    <source>
        <dbReference type="SAM" id="MobiDB-lite"/>
    </source>
</evidence>
<dbReference type="InterPro" id="IPR031107">
    <property type="entry name" value="Small_HSP"/>
</dbReference>
<dbReference type="Gene3D" id="2.60.40.790">
    <property type="match status" value="1"/>
</dbReference>
<dbReference type="InterPro" id="IPR002068">
    <property type="entry name" value="A-crystallin/Hsp20_dom"/>
</dbReference>
<dbReference type="AlphaFoldDB" id="A0A1J5PIZ1"/>
<name>A0A1J5PIZ1_9ZZZZ</name>
<feature type="region of interest" description="Disordered" evidence="1">
    <location>
        <begin position="1"/>
        <end position="24"/>
    </location>
</feature>
<dbReference type="PANTHER" id="PTHR11527">
    <property type="entry name" value="HEAT-SHOCK PROTEIN 20 FAMILY MEMBER"/>
    <property type="match status" value="1"/>
</dbReference>
<gene>
    <name evidence="3" type="primary">hspA_15</name>
    <name evidence="3" type="ORF">GALL_507080</name>
</gene>
<comment type="caution">
    <text evidence="3">The sequence shown here is derived from an EMBL/GenBank/DDBJ whole genome shotgun (WGS) entry which is preliminary data.</text>
</comment>
<proteinExistence type="predicted"/>
<evidence type="ECO:0000259" key="2">
    <source>
        <dbReference type="PROSITE" id="PS01031"/>
    </source>
</evidence>
<reference evidence="3" key="1">
    <citation type="submission" date="2016-10" db="EMBL/GenBank/DDBJ databases">
        <title>Sequence of Gallionella enrichment culture.</title>
        <authorList>
            <person name="Poehlein A."/>
            <person name="Muehling M."/>
            <person name="Daniel R."/>
        </authorList>
    </citation>
    <scope>NUCLEOTIDE SEQUENCE</scope>
</reference>
<organism evidence="3">
    <name type="scientific">mine drainage metagenome</name>
    <dbReference type="NCBI Taxonomy" id="410659"/>
    <lineage>
        <taxon>unclassified sequences</taxon>
        <taxon>metagenomes</taxon>
        <taxon>ecological metagenomes</taxon>
    </lineage>
</organism>